<comment type="caution">
    <text evidence="2">The sequence shown here is derived from an EMBL/GenBank/DDBJ whole genome shotgun (WGS) entry which is preliminary data.</text>
</comment>
<feature type="region of interest" description="Disordered" evidence="1">
    <location>
        <begin position="25"/>
        <end position="54"/>
    </location>
</feature>
<reference evidence="3" key="2">
    <citation type="submission" date="2024-04" db="EMBL/GenBank/DDBJ databases">
        <authorList>
            <person name="Chen Y."/>
            <person name="Shah S."/>
            <person name="Dougan E. K."/>
            <person name="Thang M."/>
            <person name="Chan C."/>
        </authorList>
    </citation>
    <scope>NUCLEOTIDE SEQUENCE [LARGE SCALE GENOMIC DNA]</scope>
</reference>
<name>A0A9P1CKL2_9DINO</name>
<protein>
    <submittedName>
        <fullName evidence="2">Uncharacterized protein</fullName>
    </submittedName>
</protein>
<dbReference type="EMBL" id="CAMXCT030001756">
    <property type="protein sequence ID" value="CAL4780084.1"/>
    <property type="molecule type" value="Genomic_DNA"/>
</dbReference>
<sequence length="313" mass="33329">MTSEDLKGDLNAGSFAEMVGALPSDSADVEAHNAATDVAFQTDGSEVEPGTPMDDLFRNASPLEFVGQELQVDSESNVQGSRSPLRSRADVPISKADYNRALFEARLSAVGESELKLPWEQGVWKAIFADDDSDVFPSVLPPVPGEYLVQASATSSASGDVSEAAEKSMARKMAAAEPSEEAVERASPMDAAVGQRNAERSDDEASSEIPSTGSSSSDSSSASEAEGANPLGLHIEGPVWRNRKSHVVHKCAELSFQTTCGRKVDEAHFELLEEGCSTLNARCSRCFKGEVVSSVDGLVKALDQSKSKRLKRQ</sequence>
<evidence type="ECO:0000313" key="2">
    <source>
        <dbReference type="EMBL" id="CAI3992772.1"/>
    </source>
</evidence>
<proteinExistence type="predicted"/>
<feature type="compositionally biased region" description="Low complexity" evidence="1">
    <location>
        <begin position="207"/>
        <end position="228"/>
    </location>
</feature>
<evidence type="ECO:0000313" key="4">
    <source>
        <dbReference type="Proteomes" id="UP001152797"/>
    </source>
</evidence>
<feature type="region of interest" description="Disordered" evidence="1">
    <location>
        <begin position="151"/>
        <end position="234"/>
    </location>
</feature>
<reference evidence="2" key="1">
    <citation type="submission" date="2022-10" db="EMBL/GenBank/DDBJ databases">
        <authorList>
            <person name="Chen Y."/>
            <person name="Dougan E. K."/>
            <person name="Chan C."/>
            <person name="Rhodes N."/>
            <person name="Thang M."/>
        </authorList>
    </citation>
    <scope>NUCLEOTIDE SEQUENCE</scope>
</reference>
<dbReference type="EMBL" id="CAMXCT020001756">
    <property type="protein sequence ID" value="CAL1146147.1"/>
    <property type="molecule type" value="Genomic_DNA"/>
</dbReference>
<gene>
    <name evidence="2" type="ORF">C1SCF055_LOCUS19568</name>
</gene>
<evidence type="ECO:0000256" key="1">
    <source>
        <dbReference type="SAM" id="MobiDB-lite"/>
    </source>
</evidence>
<dbReference type="AlphaFoldDB" id="A0A9P1CKL2"/>
<organism evidence="2">
    <name type="scientific">Cladocopium goreaui</name>
    <dbReference type="NCBI Taxonomy" id="2562237"/>
    <lineage>
        <taxon>Eukaryota</taxon>
        <taxon>Sar</taxon>
        <taxon>Alveolata</taxon>
        <taxon>Dinophyceae</taxon>
        <taxon>Suessiales</taxon>
        <taxon>Symbiodiniaceae</taxon>
        <taxon>Cladocopium</taxon>
    </lineage>
</organism>
<accession>A0A9P1CKL2</accession>
<dbReference type="Proteomes" id="UP001152797">
    <property type="component" value="Unassembled WGS sequence"/>
</dbReference>
<keyword evidence="4" id="KW-1185">Reference proteome</keyword>
<dbReference type="EMBL" id="CAMXCT010001756">
    <property type="protein sequence ID" value="CAI3992772.1"/>
    <property type="molecule type" value="Genomic_DNA"/>
</dbReference>
<evidence type="ECO:0000313" key="3">
    <source>
        <dbReference type="EMBL" id="CAL1146147.1"/>
    </source>
</evidence>